<keyword evidence="1 4" id="KW-0238">DNA-binding</keyword>
<accession>A0A9D5WYZ8</accession>
<gene>
    <name evidence="4" type="ORF">HXN55_08175</name>
</gene>
<feature type="region of interest" description="Disordered" evidence="2">
    <location>
        <begin position="126"/>
        <end position="149"/>
    </location>
</feature>
<dbReference type="SUPFAM" id="SSF47729">
    <property type="entry name" value="IHF-like DNA-binding proteins"/>
    <property type="match status" value="1"/>
</dbReference>
<evidence type="ECO:0000256" key="1">
    <source>
        <dbReference type="ARBA" id="ARBA00023125"/>
    </source>
</evidence>
<dbReference type="EMBL" id="JABZTM010000090">
    <property type="protein sequence ID" value="MBF1447339.1"/>
    <property type="molecule type" value="Genomic_DNA"/>
</dbReference>
<dbReference type="InterPro" id="IPR041607">
    <property type="entry name" value="HU-HIG"/>
</dbReference>
<comment type="caution">
    <text evidence="4">The sequence shown here is derived from an EMBL/GenBank/DDBJ whole genome shotgun (WGS) entry which is preliminary data.</text>
</comment>
<name>A0A9D5WYZ8_9BACT</name>
<dbReference type="Proteomes" id="UP000787419">
    <property type="component" value="Unassembled WGS sequence"/>
</dbReference>
<evidence type="ECO:0000256" key="2">
    <source>
        <dbReference type="SAM" id="MobiDB-lite"/>
    </source>
</evidence>
<protein>
    <submittedName>
        <fullName evidence="4">DNA-binding protein</fullName>
    </submittedName>
</protein>
<dbReference type="AlphaFoldDB" id="A0A9D5WYZ8"/>
<evidence type="ECO:0000313" key="4">
    <source>
        <dbReference type="EMBL" id="MBF1447339.1"/>
    </source>
</evidence>
<dbReference type="InterPro" id="IPR005902">
    <property type="entry name" value="HU_DNA-bd_put"/>
</dbReference>
<sequence length="149" mass="16307">MDYSLNKRKMAIGAKKGSMMYVASPVCQKQRVSFDKLCEIMAEDSTVGQADIAAVFYKFRTVLNRLCSQGSIVDAGPLGSFRPTFTSKAVEKEEDFKPSTHITKTQVLFTPSPDFRTLHGVEFFKVPAQPKTKGKKKPEGGSGGGEAHP</sequence>
<feature type="domain" description="HU" evidence="3">
    <location>
        <begin position="2"/>
        <end position="117"/>
    </location>
</feature>
<reference evidence="4" key="1">
    <citation type="submission" date="2020-04" db="EMBL/GenBank/DDBJ databases">
        <title>Deep metagenomics examines the oral microbiome during advanced dental caries in children, revealing novel taxa and co-occurrences with host molecules.</title>
        <authorList>
            <person name="Baker J.L."/>
            <person name="Morton J.T."/>
            <person name="Dinis M."/>
            <person name="Alvarez R."/>
            <person name="Tran N.C."/>
            <person name="Knight R."/>
            <person name="Edlund A."/>
        </authorList>
    </citation>
    <scope>NUCLEOTIDE SEQUENCE</scope>
    <source>
        <strain evidence="4">JCVI_32_bin.50</strain>
    </source>
</reference>
<feature type="compositionally biased region" description="Gly residues" evidence="2">
    <location>
        <begin position="140"/>
        <end position="149"/>
    </location>
</feature>
<dbReference type="InterPro" id="IPR010992">
    <property type="entry name" value="IHF-like_DNA-bd_dom_sf"/>
</dbReference>
<dbReference type="Pfam" id="PF18291">
    <property type="entry name" value="HU-HIG"/>
    <property type="match status" value="1"/>
</dbReference>
<dbReference type="GO" id="GO:0003677">
    <property type="term" value="F:DNA binding"/>
    <property type="evidence" value="ECO:0007669"/>
    <property type="project" value="UniProtKB-KW"/>
</dbReference>
<proteinExistence type="predicted"/>
<dbReference type="RefSeq" id="WP_278490768.1">
    <property type="nucleotide sequence ID" value="NZ_CAJZDG010000053.1"/>
</dbReference>
<evidence type="ECO:0000259" key="3">
    <source>
        <dbReference type="Pfam" id="PF18291"/>
    </source>
</evidence>
<dbReference type="NCBIfam" id="TIGR01201">
    <property type="entry name" value="HU_rel"/>
    <property type="match status" value="1"/>
</dbReference>
<evidence type="ECO:0000313" key="5">
    <source>
        <dbReference type="Proteomes" id="UP000787419"/>
    </source>
</evidence>
<organism evidence="4 5">
    <name type="scientific">Prevotella nigrescens</name>
    <dbReference type="NCBI Taxonomy" id="28133"/>
    <lineage>
        <taxon>Bacteria</taxon>
        <taxon>Pseudomonadati</taxon>
        <taxon>Bacteroidota</taxon>
        <taxon>Bacteroidia</taxon>
        <taxon>Bacteroidales</taxon>
        <taxon>Prevotellaceae</taxon>
        <taxon>Prevotella</taxon>
    </lineage>
</organism>